<name>A0ABY2UD47_9GAMM</name>
<gene>
    <name evidence="1" type="ORF">FDY93_19280</name>
</gene>
<reference evidence="1 2" key="1">
    <citation type="submission" date="2019-05" db="EMBL/GenBank/DDBJ databases">
        <title>Microbulbifer harenosus sp. nov., an alginate-degrading bacterium isolated from coastal sand.</title>
        <authorList>
            <person name="Huang H."/>
            <person name="Mo K."/>
            <person name="Bao S."/>
        </authorList>
    </citation>
    <scope>NUCLEOTIDE SEQUENCE [LARGE SCALE GENOMIC DNA]</scope>
    <source>
        <strain evidence="1 2">HB161719</strain>
    </source>
</reference>
<accession>A0ABY2UD47</accession>
<evidence type="ECO:0000313" key="2">
    <source>
        <dbReference type="Proteomes" id="UP000306791"/>
    </source>
</evidence>
<comment type="caution">
    <text evidence="1">The sequence shown here is derived from an EMBL/GenBank/DDBJ whole genome shotgun (WGS) entry which is preliminary data.</text>
</comment>
<keyword evidence="2" id="KW-1185">Reference proteome</keyword>
<evidence type="ECO:0000313" key="1">
    <source>
        <dbReference type="EMBL" id="TLM72990.1"/>
    </source>
</evidence>
<sequence>MQKFKTRREVDMDKLSAAEDSAAKKLKAQGRSGEDIEQLLSSGDDFKTRRLQLGGKLYGFDSQSNPYGTKNQKSMYWTDEAGYQDVKSKFYKDGVWDREGVKNYLALPCYNRADVIDTATVTQPHTAVESTIGIATEQIGYTEGSYSTGMLGKIMSGGGSQITPDSKAISTVTRLTGTP</sequence>
<proteinExistence type="predicted"/>
<protein>
    <submittedName>
        <fullName evidence="1">Uncharacterized protein</fullName>
    </submittedName>
</protein>
<organism evidence="1 2">
    <name type="scientific">Microbulbifer harenosus</name>
    <dbReference type="NCBI Taxonomy" id="2576840"/>
    <lineage>
        <taxon>Bacteria</taxon>
        <taxon>Pseudomonadati</taxon>
        <taxon>Pseudomonadota</taxon>
        <taxon>Gammaproteobacteria</taxon>
        <taxon>Cellvibrionales</taxon>
        <taxon>Microbulbiferaceae</taxon>
        <taxon>Microbulbifer</taxon>
    </lineage>
</organism>
<dbReference type="Proteomes" id="UP000306791">
    <property type="component" value="Unassembled WGS sequence"/>
</dbReference>
<dbReference type="EMBL" id="VANI01000049">
    <property type="protein sequence ID" value="TLM72990.1"/>
    <property type="molecule type" value="Genomic_DNA"/>
</dbReference>